<name>A0ABU1A2S0_9FLAO</name>
<sequence length="68" mass="8211">MNYNFGLTKIQKKSIIENWKTFLEFDGDEIKIFNPENKKFLSIELTEEFMINKEEKGRIIFYELTPSE</sequence>
<evidence type="ECO:0000313" key="2">
    <source>
        <dbReference type="Proteomes" id="UP001230915"/>
    </source>
</evidence>
<comment type="caution">
    <text evidence="1">The sequence shown here is derived from an EMBL/GenBank/DDBJ whole genome shotgun (WGS) entry which is preliminary data.</text>
</comment>
<gene>
    <name evidence="1" type="ORF">RBU60_10480</name>
</gene>
<organism evidence="1 2">
    <name type="scientific">Mesonia profundi</name>
    <dbReference type="NCBI Taxonomy" id="3070998"/>
    <lineage>
        <taxon>Bacteria</taxon>
        <taxon>Pseudomonadati</taxon>
        <taxon>Bacteroidota</taxon>
        <taxon>Flavobacteriia</taxon>
        <taxon>Flavobacteriales</taxon>
        <taxon>Flavobacteriaceae</taxon>
        <taxon>Mesonia</taxon>
    </lineage>
</organism>
<keyword evidence="2" id="KW-1185">Reference proteome</keyword>
<accession>A0ABU1A2S0</accession>
<evidence type="ECO:0000313" key="1">
    <source>
        <dbReference type="EMBL" id="MDQ7918003.1"/>
    </source>
</evidence>
<reference evidence="1 2" key="1">
    <citation type="submission" date="2023-08" db="EMBL/GenBank/DDBJ databases">
        <title>Mesonia sp. MT50, isolated from deep-sea sediment of the Mariana Trench.</title>
        <authorList>
            <person name="Fu H."/>
        </authorList>
    </citation>
    <scope>NUCLEOTIDE SEQUENCE [LARGE SCALE GENOMIC DNA]</scope>
    <source>
        <strain evidence="1 2">MT50</strain>
    </source>
</reference>
<protein>
    <submittedName>
        <fullName evidence="1">Uncharacterized protein</fullName>
    </submittedName>
</protein>
<dbReference type="RefSeq" id="WP_308864911.1">
    <property type="nucleotide sequence ID" value="NZ_JAVHUL010000028.1"/>
</dbReference>
<proteinExistence type="predicted"/>
<dbReference type="EMBL" id="JAVHUL010000028">
    <property type="protein sequence ID" value="MDQ7918003.1"/>
    <property type="molecule type" value="Genomic_DNA"/>
</dbReference>
<dbReference type="Proteomes" id="UP001230915">
    <property type="component" value="Unassembled WGS sequence"/>
</dbReference>